<name>A0ABS1KVX8_9BACT</name>
<keyword evidence="2" id="KW-1185">Reference proteome</keyword>
<dbReference type="EMBL" id="JAERRB010000007">
    <property type="protein sequence ID" value="MBL0743605.1"/>
    <property type="molecule type" value="Genomic_DNA"/>
</dbReference>
<evidence type="ECO:0000313" key="2">
    <source>
        <dbReference type="Proteomes" id="UP000613030"/>
    </source>
</evidence>
<sequence length="110" mass="13002">MEDIKQTRWTDDAIADLILKVRNDLLKDFLDDRFLKDYVGQQFKMRDLSAVKVEFIRKDLKELFATPIDRAHYEPIISSIRESDTASLSDGNEQFFYAEVEKILKRHIYG</sequence>
<dbReference type="RefSeq" id="WP_202012948.1">
    <property type="nucleotide sequence ID" value="NZ_JAERRB010000007.1"/>
</dbReference>
<protein>
    <submittedName>
        <fullName evidence="1">Uncharacterized protein</fullName>
    </submittedName>
</protein>
<accession>A0ABS1KVX8</accession>
<dbReference type="Proteomes" id="UP000613030">
    <property type="component" value="Unassembled WGS sequence"/>
</dbReference>
<proteinExistence type="predicted"/>
<evidence type="ECO:0000313" key="1">
    <source>
        <dbReference type="EMBL" id="MBL0743605.1"/>
    </source>
</evidence>
<reference evidence="1 2" key="1">
    <citation type="submission" date="2021-01" db="EMBL/GenBank/DDBJ databases">
        <title>Chryseolinea sp. Jin1 Genome sequencing and assembly.</title>
        <authorList>
            <person name="Kim I."/>
        </authorList>
    </citation>
    <scope>NUCLEOTIDE SEQUENCE [LARGE SCALE GENOMIC DNA]</scope>
    <source>
        <strain evidence="1 2">Jin1</strain>
    </source>
</reference>
<comment type="caution">
    <text evidence="1">The sequence shown here is derived from an EMBL/GenBank/DDBJ whole genome shotgun (WGS) entry which is preliminary data.</text>
</comment>
<gene>
    <name evidence="1" type="ORF">JI741_20395</name>
</gene>
<organism evidence="1 2">
    <name type="scientific">Chryseolinea lacunae</name>
    <dbReference type="NCBI Taxonomy" id="2801331"/>
    <lineage>
        <taxon>Bacteria</taxon>
        <taxon>Pseudomonadati</taxon>
        <taxon>Bacteroidota</taxon>
        <taxon>Cytophagia</taxon>
        <taxon>Cytophagales</taxon>
        <taxon>Fulvivirgaceae</taxon>
        <taxon>Chryseolinea</taxon>
    </lineage>
</organism>